<dbReference type="GO" id="GO:0016339">
    <property type="term" value="P:calcium-dependent cell-cell adhesion via plasma membrane cell adhesion molecules"/>
    <property type="evidence" value="ECO:0007669"/>
    <property type="project" value="TreeGrafter"/>
</dbReference>
<dbReference type="GO" id="GO:0016477">
    <property type="term" value="P:cell migration"/>
    <property type="evidence" value="ECO:0007669"/>
    <property type="project" value="TreeGrafter"/>
</dbReference>
<keyword evidence="8 12" id="KW-0472">Membrane</keyword>
<proteinExistence type="predicted"/>
<keyword evidence="4" id="KW-0732">Signal</keyword>
<evidence type="ECO:0000259" key="13">
    <source>
        <dbReference type="PROSITE" id="PS50268"/>
    </source>
</evidence>
<dbReference type="GO" id="GO:0005509">
    <property type="term" value="F:calcium ion binding"/>
    <property type="evidence" value="ECO:0007669"/>
    <property type="project" value="UniProtKB-UniRule"/>
</dbReference>
<evidence type="ECO:0000256" key="1">
    <source>
        <dbReference type="ARBA" id="ARBA00004251"/>
    </source>
</evidence>
<dbReference type="GO" id="GO:0045296">
    <property type="term" value="F:cadherin binding"/>
    <property type="evidence" value="ECO:0007669"/>
    <property type="project" value="TreeGrafter"/>
</dbReference>
<dbReference type="InterPro" id="IPR039808">
    <property type="entry name" value="Cadherin"/>
</dbReference>
<evidence type="ECO:0000256" key="7">
    <source>
        <dbReference type="ARBA" id="ARBA00022989"/>
    </source>
</evidence>
<dbReference type="SUPFAM" id="SSF49313">
    <property type="entry name" value="Cadherin-like"/>
    <property type="match status" value="2"/>
</dbReference>
<accession>A0A9N7YW21</accession>
<evidence type="ECO:0000256" key="4">
    <source>
        <dbReference type="ARBA" id="ARBA00022729"/>
    </source>
</evidence>
<dbReference type="GO" id="GO:0008013">
    <property type="term" value="F:beta-catenin binding"/>
    <property type="evidence" value="ECO:0007669"/>
    <property type="project" value="TreeGrafter"/>
</dbReference>
<evidence type="ECO:0000313" key="14">
    <source>
        <dbReference type="EMBL" id="CAB1439888.1"/>
    </source>
</evidence>
<keyword evidence="2 10" id="KW-0812">Transmembrane</keyword>
<dbReference type="GO" id="GO:0000902">
    <property type="term" value="P:cell morphogenesis"/>
    <property type="evidence" value="ECO:0007669"/>
    <property type="project" value="TreeGrafter"/>
</dbReference>
<keyword evidence="3" id="KW-0479">Metal-binding</keyword>
<keyword evidence="6 9" id="KW-0106">Calcium</keyword>
<dbReference type="PROSITE" id="PS50268">
    <property type="entry name" value="CADHERIN_2"/>
    <property type="match status" value="2"/>
</dbReference>
<keyword evidence="7 12" id="KW-1133">Transmembrane helix</keyword>
<dbReference type="EMBL" id="CADEAL010002353">
    <property type="protein sequence ID" value="CAB1439888.1"/>
    <property type="molecule type" value="Genomic_DNA"/>
</dbReference>
<evidence type="ECO:0000256" key="9">
    <source>
        <dbReference type="PROSITE-ProRule" id="PRU00043"/>
    </source>
</evidence>
<protein>
    <recommendedName>
        <fullName evidence="13">Cadherin domain-containing protein</fullName>
    </recommendedName>
</protein>
<reference evidence="14" key="1">
    <citation type="submission" date="2020-03" db="EMBL/GenBank/DDBJ databases">
        <authorList>
            <person name="Weist P."/>
        </authorList>
    </citation>
    <scope>NUCLEOTIDE SEQUENCE</scope>
</reference>
<dbReference type="GO" id="GO:0007043">
    <property type="term" value="P:cell-cell junction assembly"/>
    <property type="evidence" value="ECO:0007669"/>
    <property type="project" value="TreeGrafter"/>
</dbReference>
<dbReference type="Pfam" id="PF00028">
    <property type="entry name" value="Cadherin"/>
    <property type="match status" value="1"/>
</dbReference>
<comment type="caution">
    <text evidence="14">The sequence shown here is derived from an EMBL/GenBank/DDBJ whole genome shotgun (WGS) entry which is preliminary data.</text>
</comment>
<dbReference type="InterPro" id="IPR002126">
    <property type="entry name" value="Cadherin-like_dom"/>
</dbReference>
<dbReference type="FunFam" id="2.60.40.60:FF:000095">
    <property type="entry name" value="Cadherin 13"/>
    <property type="match status" value="1"/>
</dbReference>
<dbReference type="GO" id="GO:0007156">
    <property type="term" value="P:homophilic cell adhesion via plasma membrane adhesion molecules"/>
    <property type="evidence" value="ECO:0007669"/>
    <property type="project" value="InterPro"/>
</dbReference>
<evidence type="ECO:0000313" key="15">
    <source>
        <dbReference type="Proteomes" id="UP001153269"/>
    </source>
</evidence>
<organism evidence="14 15">
    <name type="scientific">Pleuronectes platessa</name>
    <name type="common">European plaice</name>
    <dbReference type="NCBI Taxonomy" id="8262"/>
    <lineage>
        <taxon>Eukaryota</taxon>
        <taxon>Metazoa</taxon>
        <taxon>Chordata</taxon>
        <taxon>Craniata</taxon>
        <taxon>Vertebrata</taxon>
        <taxon>Euteleostomi</taxon>
        <taxon>Actinopterygii</taxon>
        <taxon>Neopterygii</taxon>
        <taxon>Teleostei</taxon>
        <taxon>Neoteleostei</taxon>
        <taxon>Acanthomorphata</taxon>
        <taxon>Carangaria</taxon>
        <taxon>Pleuronectiformes</taxon>
        <taxon>Pleuronectoidei</taxon>
        <taxon>Pleuronectidae</taxon>
        <taxon>Pleuronectes</taxon>
    </lineage>
</organism>
<dbReference type="GO" id="GO:0034332">
    <property type="term" value="P:adherens junction organization"/>
    <property type="evidence" value="ECO:0007669"/>
    <property type="project" value="TreeGrafter"/>
</dbReference>
<evidence type="ECO:0000256" key="6">
    <source>
        <dbReference type="ARBA" id="ARBA00022837"/>
    </source>
</evidence>
<evidence type="ECO:0000256" key="3">
    <source>
        <dbReference type="ARBA" id="ARBA00022723"/>
    </source>
</evidence>
<evidence type="ECO:0000256" key="2">
    <source>
        <dbReference type="ARBA" id="ARBA00022692"/>
    </source>
</evidence>
<keyword evidence="5" id="KW-0677">Repeat</keyword>
<keyword evidence="10" id="KW-0130">Cell adhesion</keyword>
<feature type="transmembrane region" description="Helical" evidence="12">
    <location>
        <begin position="345"/>
        <end position="368"/>
    </location>
</feature>
<keyword evidence="15" id="KW-1185">Reference proteome</keyword>
<gene>
    <name evidence="14" type="ORF">PLEPLA_LOCUS27651</name>
</gene>
<evidence type="ECO:0000256" key="5">
    <source>
        <dbReference type="ARBA" id="ARBA00022737"/>
    </source>
</evidence>
<dbReference type="InterPro" id="IPR000233">
    <property type="entry name" value="Cadherin_Y-type_LIR"/>
</dbReference>
<feature type="domain" description="Cadherin" evidence="13">
    <location>
        <begin position="129"/>
        <end position="235"/>
    </location>
</feature>
<dbReference type="AlphaFoldDB" id="A0A9N7YW21"/>
<dbReference type="PANTHER" id="PTHR24027">
    <property type="entry name" value="CADHERIN-23"/>
    <property type="match status" value="1"/>
</dbReference>
<dbReference type="Pfam" id="PF01049">
    <property type="entry name" value="CADH_Y-type_LIR"/>
    <property type="match status" value="1"/>
</dbReference>
<dbReference type="Gene3D" id="4.10.900.10">
    <property type="entry name" value="TCF3-CBD (Catenin binding domain)"/>
    <property type="match status" value="1"/>
</dbReference>
<sequence>MLKQEPAEPTIELKQLSNRKAQLTLKGCFDYDRIKTYKFKKKKFYGEVNESQLKKNVLRVEVEEKDTRNTPGWRAKYFFVDKKEEEFFQIETDPKTNEDKSTGKVTLPPIDKINVTIKMFEVNDAPQFEKEQVDVYLKEEEEPGEGWLPPTLADPDSDIDKIRFVLTEDPAGWLTIDPITGKVTSVTKMDRESPFVEKGIYKAIIYAIDDGEPPANSTCSLLFHLGDVNDNKPKLASKSVIMCGNKGNKAMVPVIDPDDPPYSGPFAFSLGGVDENLKTQWKLDPDIGMEGGLVSLTPLAYGNYSVPVEIEDQQGMGAQDTVNVIVCDCGEADVCPARGPLSTSLGAAGVGSIILGFLIFLLLLLIFICQCGQGAMTHITLPYDEGSQTLMKYNVEGGGAASTAMPTIPWLSSNGATVTDSLKPAIGQSHSNMSAMEMHQWETRRFLGGQSMNLSRKTSRSNSYQVPMKGGSSRYMQYFSMRSNIFLPDLIERKVHLVDGDNIDHPMHQPFEYDYEGQDSKCQSLDKLSLSNLGDDTEFLNDLGPKFMTLGNICHQTAPDNNTQI</sequence>
<dbReference type="GO" id="GO:0016342">
    <property type="term" value="C:catenin complex"/>
    <property type="evidence" value="ECO:0007669"/>
    <property type="project" value="TreeGrafter"/>
</dbReference>
<dbReference type="InterPro" id="IPR015919">
    <property type="entry name" value="Cadherin-like_sf"/>
</dbReference>
<dbReference type="GO" id="GO:0002009">
    <property type="term" value="P:morphogenesis of an epithelium"/>
    <property type="evidence" value="ECO:0007669"/>
    <property type="project" value="UniProtKB-ARBA"/>
</dbReference>
<name>A0A9N7YW21_PLEPL</name>
<dbReference type="GO" id="GO:0005912">
    <property type="term" value="C:adherens junction"/>
    <property type="evidence" value="ECO:0007669"/>
    <property type="project" value="TreeGrafter"/>
</dbReference>
<dbReference type="Proteomes" id="UP001153269">
    <property type="component" value="Unassembled WGS sequence"/>
</dbReference>
<dbReference type="PANTHER" id="PTHR24027:SF78">
    <property type="entry name" value="CADHERIN-LIKE PROTEIN 26"/>
    <property type="match status" value="1"/>
</dbReference>
<dbReference type="CDD" id="cd11304">
    <property type="entry name" value="Cadherin_repeat"/>
    <property type="match status" value="1"/>
</dbReference>
<dbReference type="SMART" id="SM00112">
    <property type="entry name" value="CA"/>
    <property type="match status" value="2"/>
</dbReference>
<feature type="domain" description="Cadherin" evidence="13">
    <location>
        <begin position="252"/>
        <end position="338"/>
    </location>
</feature>
<dbReference type="Gene3D" id="2.60.40.60">
    <property type="entry name" value="Cadherins"/>
    <property type="match status" value="3"/>
</dbReference>
<evidence type="ECO:0000256" key="10">
    <source>
        <dbReference type="RuleBase" id="RU003318"/>
    </source>
</evidence>
<comment type="subcellular location">
    <subcellularLocation>
        <location evidence="1 10">Cell membrane</location>
        <topology evidence="1 10">Single-pass type I membrane protein</topology>
    </subcellularLocation>
</comment>
<evidence type="ECO:0000256" key="11">
    <source>
        <dbReference type="RuleBase" id="RU004357"/>
    </source>
</evidence>
<comment type="function">
    <text evidence="11">Cadherins are calcium-dependent cell adhesion proteins.</text>
</comment>
<dbReference type="InterPro" id="IPR027397">
    <property type="entry name" value="Catenin-bd_sf"/>
</dbReference>
<dbReference type="GO" id="GO:0044331">
    <property type="term" value="P:cell-cell adhesion mediated by cadherin"/>
    <property type="evidence" value="ECO:0007669"/>
    <property type="project" value="TreeGrafter"/>
</dbReference>
<dbReference type="PRINTS" id="PR00205">
    <property type="entry name" value="CADHERIN"/>
</dbReference>
<evidence type="ECO:0000256" key="8">
    <source>
        <dbReference type="ARBA" id="ARBA00023136"/>
    </source>
</evidence>
<evidence type="ECO:0000256" key="12">
    <source>
        <dbReference type="SAM" id="Phobius"/>
    </source>
</evidence>